<evidence type="ECO:0000256" key="2">
    <source>
        <dbReference type="ARBA" id="ARBA00023125"/>
    </source>
</evidence>
<evidence type="ECO:0000313" key="7">
    <source>
        <dbReference type="Proteomes" id="UP001597058"/>
    </source>
</evidence>
<evidence type="ECO:0000259" key="4">
    <source>
        <dbReference type="PROSITE" id="PS51077"/>
    </source>
</evidence>
<dbReference type="InterPro" id="IPR029016">
    <property type="entry name" value="GAF-like_dom_sf"/>
</dbReference>
<evidence type="ECO:0000256" key="3">
    <source>
        <dbReference type="ARBA" id="ARBA00023163"/>
    </source>
</evidence>
<feature type="domain" description="IclR-ED" evidence="5">
    <location>
        <begin position="63"/>
        <end position="247"/>
    </location>
</feature>
<dbReference type="Gene3D" id="3.30.450.40">
    <property type="match status" value="1"/>
</dbReference>
<dbReference type="SUPFAM" id="SSF55781">
    <property type="entry name" value="GAF domain-like"/>
    <property type="match status" value="1"/>
</dbReference>
<dbReference type="RefSeq" id="WP_168531691.1">
    <property type="nucleotide sequence ID" value="NZ_JBHSKH010000003.1"/>
</dbReference>
<dbReference type="Pfam" id="PF09339">
    <property type="entry name" value="HTH_IclR"/>
    <property type="match status" value="1"/>
</dbReference>
<dbReference type="Gene3D" id="1.10.10.10">
    <property type="entry name" value="Winged helix-like DNA-binding domain superfamily/Winged helix DNA-binding domain"/>
    <property type="match status" value="1"/>
</dbReference>
<dbReference type="EMBL" id="JBHTMM010000036">
    <property type="protein sequence ID" value="MFD1309319.1"/>
    <property type="molecule type" value="Genomic_DNA"/>
</dbReference>
<sequence length="251" mass="27687">MSTIAKAGRVLDLYTPGSPVWGVSEVATALQIPRSTAHSLLAGLTEAGLLHQPRRGRYELGWRAFELGQIHRVTSGGLIETAHPVMQEISRRHSESVCMAVYDRQALIFIDKVVGDDPLSVVGPRIGMRYEPHTFASGRLLMAHLPTAEIEDYIRTSSQRTRSSNAVVRPQVFRDQLVRIQNDELSYDDGGAILDVGCVAARLIGRHGQTIASLSISAPSRRFQENRVRLTESVKAAAATISRRLREHGQM</sequence>
<gene>
    <name evidence="6" type="ORF">ACFQ5X_26115</name>
</gene>
<comment type="caution">
    <text evidence="6">The sequence shown here is derived from an EMBL/GenBank/DDBJ whole genome shotgun (WGS) entry which is preliminary data.</text>
</comment>
<evidence type="ECO:0000259" key="5">
    <source>
        <dbReference type="PROSITE" id="PS51078"/>
    </source>
</evidence>
<keyword evidence="7" id="KW-1185">Reference proteome</keyword>
<accession>A0ABW3XLH1</accession>
<dbReference type="SUPFAM" id="SSF46785">
    <property type="entry name" value="Winged helix' DNA-binding domain"/>
    <property type="match status" value="1"/>
</dbReference>
<evidence type="ECO:0000256" key="1">
    <source>
        <dbReference type="ARBA" id="ARBA00023015"/>
    </source>
</evidence>
<dbReference type="Proteomes" id="UP001597058">
    <property type="component" value="Unassembled WGS sequence"/>
</dbReference>
<evidence type="ECO:0000313" key="6">
    <source>
        <dbReference type="EMBL" id="MFD1309319.1"/>
    </source>
</evidence>
<keyword evidence="3" id="KW-0804">Transcription</keyword>
<dbReference type="InterPro" id="IPR050707">
    <property type="entry name" value="HTH_MetabolicPath_Reg"/>
</dbReference>
<dbReference type="Pfam" id="PF01614">
    <property type="entry name" value="IclR_C"/>
    <property type="match status" value="1"/>
</dbReference>
<keyword evidence="1" id="KW-0805">Transcription regulation</keyword>
<name>A0ABW3XLH1_9ACTN</name>
<organism evidence="6 7">
    <name type="scientific">Streptomyces kaempferi</name>
    <dbReference type="NCBI Taxonomy" id="333725"/>
    <lineage>
        <taxon>Bacteria</taxon>
        <taxon>Bacillati</taxon>
        <taxon>Actinomycetota</taxon>
        <taxon>Actinomycetes</taxon>
        <taxon>Kitasatosporales</taxon>
        <taxon>Streptomycetaceae</taxon>
        <taxon>Streptomyces</taxon>
    </lineage>
</organism>
<dbReference type="InterPro" id="IPR014757">
    <property type="entry name" value="Tscrpt_reg_IclR_C"/>
</dbReference>
<dbReference type="SMART" id="SM00346">
    <property type="entry name" value="HTH_ICLR"/>
    <property type="match status" value="1"/>
</dbReference>
<proteinExistence type="predicted"/>
<dbReference type="PANTHER" id="PTHR30136:SF2">
    <property type="entry name" value="TRANSCRIPTIONAL REGULATOR ICLR"/>
    <property type="match status" value="1"/>
</dbReference>
<keyword evidence="2" id="KW-0238">DNA-binding</keyword>
<dbReference type="InterPro" id="IPR036388">
    <property type="entry name" value="WH-like_DNA-bd_sf"/>
</dbReference>
<feature type="domain" description="HTH iclR-type" evidence="4">
    <location>
        <begin position="1"/>
        <end position="62"/>
    </location>
</feature>
<dbReference type="InterPro" id="IPR036390">
    <property type="entry name" value="WH_DNA-bd_sf"/>
</dbReference>
<protein>
    <submittedName>
        <fullName evidence="6">IclR family transcriptional regulator</fullName>
    </submittedName>
</protein>
<dbReference type="PROSITE" id="PS51077">
    <property type="entry name" value="HTH_ICLR"/>
    <property type="match status" value="1"/>
</dbReference>
<dbReference type="InterPro" id="IPR005471">
    <property type="entry name" value="Tscrpt_reg_IclR_N"/>
</dbReference>
<dbReference type="PANTHER" id="PTHR30136">
    <property type="entry name" value="HELIX-TURN-HELIX TRANSCRIPTIONAL REGULATOR, ICLR FAMILY"/>
    <property type="match status" value="1"/>
</dbReference>
<dbReference type="PROSITE" id="PS51078">
    <property type="entry name" value="ICLR_ED"/>
    <property type="match status" value="1"/>
</dbReference>
<reference evidence="7" key="1">
    <citation type="journal article" date="2019" name="Int. J. Syst. Evol. Microbiol.">
        <title>The Global Catalogue of Microorganisms (GCM) 10K type strain sequencing project: providing services to taxonomists for standard genome sequencing and annotation.</title>
        <authorList>
            <consortium name="The Broad Institute Genomics Platform"/>
            <consortium name="The Broad Institute Genome Sequencing Center for Infectious Disease"/>
            <person name="Wu L."/>
            <person name="Ma J."/>
        </authorList>
    </citation>
    <scope>NUCLEOTIDE SEQUENCE [LARGE SCALE GENOMIC DNA]</scope>
    <source>
        <strain evidence="7">CGMCC 4.7020</strain>
    </source>
</reference>